<dbReference type="OMA" id="LWFELDE"/>
<dbReference type="InterPro" id="IPR048400">
    <property type="entry name" value="SLS1_N"/>
</dbReference>
<sequence length="749" mass="86185">MLLRGRSRLVRHLDPQKSQHVFFSVFPALSSSKNVIPTIPVPELQDSSTIRTFQPQSSRPPSSRKQIFLEPRETFNRNFNSRIEDIKSSGLENPIESKSMTFIESEVDIDEASPERLIGIIDKFKPAVAEVNRMRFRSIQQELEKAFSQQQLASYLEQNYSKVEFANSRRSTRRVSKKKLAQRIINDIWGIKVNSKLTETSDLITKKTVPLSDLDIFLIRSNRRLLHWLSSNGCRIKLVKDKKELEISGTTSQVSNVEVNLIEFLRQSEKQELNLTDIKHLFQEKYGRFSLEKVAGYTDVFFKDVGNDIYEVHSQTPHQVERLKRLLLWSLNYNKHSNEVITLPEEPEKKQLFPFKDELSLSWNNRRQPLFTLKDCGSSRSETNHRLLSDLQRYDDANMNIDAEIPNKENDSEVDTIIKDEDAPILSQNKINDIYDQLYDFDYRKNLISLETTSSPVFTISLGNILFEGEQQETKSAMSKLFPTPPELSETTKFKFNSNVQLVADKALSLPIHSTSSTSGSDVLDDIFRDERYKNSVQITFLPSLFVEDNKDIKMEDLTKFQPVELWVDLKHNMTPDMDTLQLVTVEGENTNYVSLPSFKSDLKVSCQLSGNLLQEKGELAQDFELSIDDILNSQADRYTRFKSQPGLGGFLSRSKLDFQEETSISPYIDLNINGDIVRYRFISMEFRKKLSFDFNGREVQYNMVEGGNLGGRKVEVLFVGDMALDASGEERKRFGQLMNDAVSFVSEL</sequence>
<evidence type="ECO:0000259" key="1">
    <source>
        <dbReference type="Pfam" id="PF14611"/>
    </source>
</evidence>
<dbReference type="STRING" id="322104.A3LVP8"/>
<evidence type="ECO:0000313" key="5">
    <source>
        <dbReference type="Proteomes" id="UP000002258"/>
    </source>
</evidence>
<dbReference type="AlphaFoldDB" id="A3LVP8"/>
<dbReference type="InParanoid" id="A3LVP8"/>
<dbReference type="InterPro" id="IPR048401">
    <property type="entry name" value="SLS1_C"/>
</dbReference>
<dbReference type="InterPro" id="IPR032741">
    <property type="entry name" value="Sls1_KH-1"/>
</dbReference>
<dbReference type="HOGENOM" id="CLU_012168_0_0_1"/>
<dbReference type="OrthoDB" id="5392646at2759"/>
<dbReference type="RefSeq" id="XP_001384846.2">
    <property type="nucleotide sequence ID" value="XM_001384809.1"/>
</dbReference>
<keyword evidence="5" id="KW-1185">Reference proteome</keyword>
<dbReference type="Pfam" id="PF20778">
    <property type="entry name" value="SLS1_C"/>
    <property type="match status" value="1"/>
</dbReference>
<dbReference type="eggNOG" id="ENOG502QUD1">
    <property type="taxonomic scope" value="Eukaryota"/>
</dbReference>
<evidence type="ECO:0000313" key="4">
    <source>
        <dbReference type="EMBL" id="ABN66817.2"/>
    </source>
</evidence>
<dbReference type="Pfam" id="PF14611">
    <property type="entry name" value="KH_SLS1_1"/>
    <property type="match status" value="1"/>
</dbReference>
<proteinExistence type="predicted"/>
<gene>
    <name evidence="4" type="ORF">PICST_32201</name>
</gene>
<feature type="domain" description="SLS1 first KH" evidence="1">
    <location>
        <begin position="203"/>
        <end position="267"/>
    </location>
</feature>
<name>A3LVP8_PICST</name>
<accession>A3LVP8</accession>
<feature type="domain" description="SLS1 C-terminal" evidence="3">
    <location>
        <begin position="360"/>
        <end position="745"/>
    </location>
</feature>
<dbReference type="Proteomes" id="UP000002258">
    <property type="component" value="Chromosome 5"/>
</dbReference>
<dbReference type="KEGG" id="pic:PICST_32201"/>
<dbReference type="GO" id="GO:0005743">
    <property type="term" value="C:mitochondrial inner membrane"/>
    <property type="evidence" value="ECO:0007669"/>
    <property type="project" value="InterPro"/>
</dbReference>
<protein>
    <submittedName>
        <fullName evidence="4">Uncharacterized protein</fullName>
    </submittedName>
</protein>
<evidence type="ECO:0000259" key="2">
    <source>
        <dbReference type="Pfam" id="PF20776"/>
    </source>
</evidence>
<dbReference type="GeneID" id="4839587"/>
<dbReference type="EMBL" id="CP000499">
    <property type="protein sequence ID" value="ABN66817.2"/>
    <property type="molecule type" value="Genomic_DNA"/>
</dbReference>
<feature type="domain" description="SLS1 N-terminal" evidence="2">
    <location>
        <begin position="111"/>
        <end position="193"/>
    </location>
</feature>
<organism evidence="4 5">
    <name type="scientific">Scheffersomyces stipitis (strain ATCC 58785 / CBS 6054 / NBRC 10063 / NRRL Y-11545)</name>
    <name type="common">Yeast</name>
    <name type="synonym">Pichia stipitis</name>
    <dbReference type="NCBI Taxonomy" id="322104"/>
    <lineage>
        <taxon>Eukaryota</taxon>
        <taxon>Fungi</taxon>
        <taxon>Dikarya</taxon>
        <taxon>Ascomycota</taxon>
        <taxon>Saccharomycotina</taxon>
        <taxon>Pichiomycetes</taxon>
        <taxon>Debaryomycetaceae</taxon>
        <taxon>Scheffersomyces</taxon>
    </lineage>
</organism>
<dbReference type="Pfam" id="PF20776">
    <property type="entry name" value="SLS1_N"/>
    <property type="match status" value="1"/>
</dbReference>
<evidence type="ECO:0000259" key="3">
    <source>
        <dbReference type="Pfam" id="PF20778"/>
    </source>
</evidence>
<reference evidence="4 5" key="1">
    <citation type="journal article" date="2007" name="Nat. Biotechnol.">
        <title>Genome sequence of the lignocellulose-bioconverting and xylose-fermenting yeast Pichia stipitis.</title>
        <authorList>
            <person name="Jeffries T.W."/>
            <person name="Grigoriev I.V."/>
            <person name="Grimwood J."/>
            <person name="Laplaza J.M."/>
            <person name="Aerts A."/>
            <person name="Salamov A."/>
            <person name="Schmutz J."/>
            <person name="Lindquist E."/>
            <person name="Dehal P."/>
            <person name="Shapiro H."/>
            <person name="Jin Y.S."/>
            <person name="Passoth V."/>
            <person name="Richardson P.M."/>
        </authorList>
    </citation>
    <scope>NUCLEOTIDE SEQUENCE [LARGE SCALE GENOMIC DNA]</scope>
    <source>
        <strain evidence="5">ATCC 58785 / CBS 6054 / NBRC 10063 / NRRL Y-11545</strain>
    </source>
</reference>